<protein>
    <recommendedName>
        <fullName evidence="6">L-lysine 6-oxidase</fullName>
    </recommendedName>
</protein>
<dbReference type="OrthoDB" id="336698at2"/>
<name>A0A1P8MRD5_9RHOB</name>
<dbReference type="KEGG" id="tom:BWR18_02235"/>
<accession>A0A1P8MRD5</accession>
<dbReference type="InterPro" id="IPR033798">
    <property type="entry name" value="LodA-like"/>
</dbReference>
<reference evidence="4 5" key="1">
    <citation type="submission" date="2017-01" db="EMBL/GenBank/DDBJ databases">
        <title>Complete genome of Tateyamaria omphalii DOK1-4 isolated from seawater in Dokdo.</title>
        <authorList>
            <person name="Kim J.H."/>
            <person name="Chi W.-J."/>
        </authorList>
    </citation>
    <scope>NUCLEOTIDE SEQUENCE [LARGE SCALE GENOMIC DNA]</scope>
    <source>
        <strain evidence="4 5">DOK1-4</strain>
    </source>
</reference>
<organism evidence="4 5">
    <name type="scientific">Tateyamaria omphalii</name>
    <dbReference type="NCBI Taxonomy" id="299262"/>
    <lineage>
        <taxon>Bacteria</taxon>
        <taxon>Pseudomonadati</taxon>
        <taxon>Pseudomonadota</taxon>
        <taxon>Alphaproteobacteria</taxon>
        <taxon>Rhodobacterales</taxon>
        <taxon>Roseobacteraceae</taxon>
        <taxon>Tateyamaria</taxon>
    </lineage>
</organism>
<dbReference type="Pfam" id="PF17990">
    <property type="entry name" value="LodA_N"/>
    <property type="match status" value="1"/>
</dbReference>
<feature type="domain" description="L-lysine epsilon oxidase C-terminal" evidence="3">
    <location>
        <begin position="356"/>
        <end position="499"/>
    </location>
</feature>
<dbReference type="InterPro" id="IPR041173">
    <property type="entry name" value="LodA_C"/>
</dbReference>
<dbReference type="RefSeq" id="WP_076626513.1">
    <property type="nucleotide sequence ID" value="NZ_CP019312.1"/>
</dbReference>
<dbReference type="CDD" id="cd14731">
    <property type="entry name" value="LodA_like_1"/>
    <property type="match status" value="1"/>
</dbReference>
<dbReference type="Pfam" id="PF18417">
    <property type="entry name" value="LodA_C"/>
    <property type="match status" value="1"/>
</dbReference>
<evidence type="ECO:0000256" key="1">
    <source>
        <dbReference type="SAM" id="MobiDB-lite"/>
    </source>
</evidence>
<gene>
    <name evidence="4" type="ORF">BWR18_02235</name>
</gene>
<dbReference type="InterPro" id="IPR041168">
    <property type="entry name" value="LodA_N"/>
</dbReference>
<proteinExistence type="predicted"/>
<dbReference type="EMBL" id="CP019312">
    <property type="protein sequence ID" value="APX10646.1"/>
    <property type="molecule type" value="Genomic_DNA"/>
</dbReference>
<dbReference type="Proteomes" id="UP000186336">
    <property type="component" value="Chromosome"/>
</dbReference>
<evidence type="ECO:0000313" key="4">
    <source>
        <dbReference type="EMBL" id="APX10646.1"/>
    </source>
</evidence>
<evidence type="ECO:0000259" key="3">
    <source>
        <dbReference type="Pfam" id="PF18417"/>
    </source>
</evidence>
<keyword evidence="5" id="KW-1185">Reference proteome</keyword>
<feature type="region of interest" description="Disordered" evidence="1">
    <location>
        <begin position="111"/>
        <end position="142"/>
    </location>
</feature>
<feature type="compositionally biased region" description="Polar residues" evidence="1">
    <location>
        <begin position="131"/>
        <end position="141"/>
    </location>
</feature>
<evidence type="ECO:0000259" key="2">
    <source>
        <dbReference type="Pfam" id="PF17990"/>
    </source>
</evidence>
<dbReference type="AlphaFoldDB" id="A0A1P8MRD5"/>
<sequence>MQPSDIKSISIHPAIGVARVGNSEDGYFLAADVIGATPHDTDGFRDAQGSLKRQVARFRVYATLTSGEVRELTDADAQIDWRVEIANLKAGWYEFQHAMDLPPEQVFEPKKRNATFNGDDRERLSIRPSPRTVSGPNQTSAPFDDGTFFGKPVYLGELRTDEAGRLLFFGGHGTSEPLVPGTAPTTFANNDGWHDDTSDGPVRATVTIGDTAFEATPAHVIVAPPNFGPGLFGVVTMDDVVRDLFFREGILEPPEGTSFTRDIWPIFDRMTGHQWVCDGILLLAGQGTPLDARDPDIIAQMADRTDASAPYRQAVFNLFRNSNTEALNHAALPPFYGDTYGDKYLDGPREGELVNPAREDLFLTKTQYQHLQNWADGNFDSDWAGIPTVPVFDDIPTCDQPRELDRAALHECLGGPFHPGIEMTWPMRLASMWNPDIPYRLRPLPEGEPVRQDYGDTLSRAQALAWDGPWGPTGPGSLTRWMGVPWQTDEASCNSGLVYTPSLYLSSPSFWGARVPNQVLPTEAYAIATTPELAPLQVQRHFSNRRFWLRDLQGTGYAARIDNMVHKWWMTGLVEAHSPPEGSGLPDPCFVETGRSPTFTQGDPSLKLAQDIVALQSTEEHISVLARRPEPEAGAEEVLEHQTFERLGRGEV</sequence>
<evidence type="ECO:0008006" key="6">
    <source>
        <dbReference type="Google" id="ProtNLM"/>
    </source>
</evidence>
<feature type="domain" description="L-Lysine epsilon oxidase N-terminal" evidence="2">
    <location>
        <begin position="12"/>
        <end position="222"/>
    </location>
</feature>
<evidence type="ECO:0000313" key="5">
    <source>
        <dbReference type="Proteomes" id="UP000186336"/>
    </source>
</evidence>
<dbReference type="STRING" id="299262.BWR18_02235"/>